<evidence type="ECO:0008006" key="3">
    <source>
        <dbReference type="Google" id="ProtNLM"/>
    </source>
</evidence>
<evidence type="ECO:0000313" key="1">
    <source>
        <dbReference type="EMBL" id="ADF62132.1"/>
    </source>
</evidence>
<dbReference type="HOGENOM" id="CLU_2878764_0_0_6"/>
<reference evidence="1 2" key="1">
    <citation type="journal article" date="2010" name="J. Bacteriol.">
        <title>Complete genome sequence of Enterobacter cloacae subsp. cloacae type strain ATCC 13047.</title>
        <authorList>
            <person name="Ren Y."/>
            <person name="Ren Y."/>
            <person name="Zhou Z."/>
            <person name="Guo X."/>
            <person name="Li Y."/>
            <person name="Feng L."/>
            <person name="Wang L."/>
        </authorList>
    </citation>
    <scope>NUCLEOTIDE SEQUENCE [LARGE SCALE GENOMIC DNA]</scope>
    <source>
        <strain evidence="2">ATCC 13047 / DSM 30054 / NBRC 13535 / NCTC 10005 / WDCM 00083 / NCDC 279-56</strain>
    </source>
</reference>
<keyword evidence="2" id="KW-1185">Reference proteome</keyword>
<dbReference type="PATRIC" id="fig|716541.4.peg.2762"/>
<dbReference type="EnsemblBacteria" id="ADF62132">
    <property type="protein sequence ID" value="ADF62132"/>
    <property type="gene ID" value="ECL_02589"/>
</dbReference>
<dbReference type="EMBL" id="CP001918">
    <property type="protein sequence ID" value="ADF62132.1"/>
    <property type="molecule type" value="Genomic_DNA"/>
</dbReference>
<name>A0A0H3CLT1_ENTCC</name>
<dbReference type="Proteomes" id="UP000002363">
    <property type="component" value="Chromosome"/>
</dbReference>
<dbReference type="AlphaFoldDB" id="A0A0H3CLT1"/>
<evidence type="ECO:0000313" key="2">
    <source>
        <dbReference type="Proteomes" id="UP000002363"/>
    </source>
</evidence>
<proteinExistence type="predicted"/>
<protein>
    <recommendedName>
        <fullName evidence="3">Resolvase/invertase-type recombinase catalytic domain-containing protein</fullName>
    </recommendedName>
</protein>
<sequence>MLIESVDRFSRKQGYDAIDEFTFLIKRNIDIVEVETGQIYSYKLDHKLSALSTSIERVTCPHD</sequence>
<organism evidence="1 2">
    <name type="scientific">Enterobacter cloacae subsp. cloacae (strain ATCC 13047 / DSM 30054 / NBRC 13535 / NCTC 10005 / WDCM 00083 / NCDC 279-56)</name>
    <dbReference type="NCBI Taxonomy" id="716541"/>
    <lineage>
        <taxon>Bacteria</taxon>
        <taxon>Pseudomonadati</taxon>
        <taxon>Pseudomonadota</taxon>
        <taxon>Gammaproteobacteria</taxon>
        <taxon>Enterobacterales</taxon>
        <taxon>Enterobacteriaceae</taxon>
        <taxon>Enterobacter</taxon>
        <taxon>Enterobacter cloacae complex</taxon>
    </lineage>
</organism>
<accession>A0A0H3CLT1</accession>
<gene>
    <name evidence="1" type="ordered locus">ECL_02589</name>
</gene>
<dbReference type="KEGG" id="enc:ECL_02589"/>